<evidence type="ECO:0000313" key="1">
    <source>
        <dbReference type="EMBL" id="KAH7924423.1"/>
    </source>
</evidence>
<protein>
    <submittedName>
        <fullName evidence="1">Uncharacterized protein</fullName>
    </submittedName>
</protein>
<dbReference type="Proteomes" id="UP000790709">
    <property type="component" value="Unassembled WGS sequence"/>
</dbReference>
<gene>
    <name evidence="1" type="ORF">BV22DRAFT_1129855</name>
</gene>
<accession>A0ACB8BGN5</accession>
<keyword evidence="2" id="KW-1185">Reference proteome</keyword>
<sequence length="166" mass="18770">MKSSDKKTIRSKAPISPRNSDFLGTRHRHLRPSVHTIRAHRLSAPCGCESTQEAKSLYVRLQDIIRGLRELQDTVDDVQRRITAFETELVVLATISYEFVTENELRNGDRSMGEADTSGEVYTIPQSDPDWEDVFPSAVNGISGTYILLKLCQRTETEHQQPQAPD</sequence>
<reference evidence="1" key="1">
    <citation type="journal article" date="2021" name="New Phytol.">
        <title>Evolutionary innovations through gain and loss of genes in the ectomycorrhizal Boletales.</title>
        <authorList>
            <person name="Wu G."/>
            <person name="Miyauchi S."/>
            <person name="Morin E."/>
            <person name="Kuo A."/>
            <person name="Drula E."/>
            <person name="Varga T."/>
            <person name="Kohler A."/>
            <person name="Feng B."/>
            <person name="Cao Y."/>
            <person name="Lipzen A."/>
            <person name="Daum C."/>
            <person name="Hundley H."/>
            <person name="Pangilinan J."/>
            <person name="Johnson J."/>
            <person name="Barry K."/>
            <person name="LaButti K."/>
            <person name="Ng V."/>
            <person name="Ahrendt S."/>
            <person name="Min B."/>
            <person name="Choi I.G."/>
            <person name="Park H."/>
            <person name="Plett J.M."/>
            <person name="Magnuson J."/>
            <person name="Spatafora J.W."/>
            <person name="Nagy L.G."/>
            <person name="Henrissat B."/>
            <person name="Grigoriev I.V."/>
            <person name="Yang Z.L."/>
            <person name="Xu J."/>
            <person name="Martin F.M."/>
        </authorList>
    </citation>
    <scope>NUCLEOTIDE SEQUENCE</scope>
    <source>
        <strain evidence="1">KUC20120723A-06</strain>
    </source>
</reference>
<evidence type="ECO:0000313" key="2">
    <source>
        <dbReference type="Proteomes" id="UP000790709"/>
    </source>
</evidence>
<name>A0ACB8BGN5_9AGAM</name>
<organism evidence="1 2">
    <name type="scientific">Leucogyrophana mollusca</name>
    <dbReference type="NCBI Taxonomy" id="85980"/>
    <lineage>
        <taxon>Eukaryota</taxon>
        <taxon>Fungi</taxon>
        <taxon>Dikarya</taxon>
        <taxon>Basidiomycota</taxon>
        <taxon>Agaricomycotina</taxon>
        <taxon>Agaricomycetes</taxon>
        <taxon>Agaricomycetidae</taxon>
        <taxon>Boletales</taxon>
        <taxon>Boletales incertae sedis</taxon>
        <taxon>Leucogyrophana</taxon>
    </lineage>
</organism>
<dbReference type="EMBL" id="MU266425">
    <property type="protein sequence ID" value="KAH7924423.1"/>
    <property type="molecule type" value="Genomic_DNA"/>
</dbReference>
<comment type="caution">
    <text evidence="1">The sequence shown here is derived from an EMBL/GenBank/DDBJ whole genome shotgun (WGS) entry which is preliminary data.</text>
</comment>
<proteinExistence type="predicted"/>